<proteinExistence type="predicted"/>
<accession>A0ACC2WGW6</accession>
<evidence type="ECO:0000313" key="1">
    <source>
        <dbReference type="EMBL" id="KAJ9110311.1"/>
    </source>
</evidence>
<sequence>MASPSLNLRPVSSVEAPPTAHPTPQPAHIAPWNFQYARSKDGKEANLLVMFHGLDAGWDLERIHLFGWGQGGSVVLELARYIGLNGLTDPTRIESGPPNNRFNAKRLGSTTSICGPLLSSLALGQTLSIPTPVFYFSRVATATTESKTQKSFLSRTFNPETTTIVPGRASGKGDSRMLQGPEEWAPLMKFWSVVLRRGDEQEWMKQARKDGDVYEVVQ</sequence>
<dbReference type="Proteomes" id="UP001241377">
    <property type="component" value="Unassembled WGS sequence"/>
</dbReference>
<name>A0ACC2WGW6_9TREE</name>
<protein>
    <submittedName>
        <fullName evidence="1">Uncharacterized protein</fullName>
    </submittedName>
</protein>
<reference evidence="1" key="1">
    <citation type="submission" date="2023-04" db="EMBL/GenBank/DDBJ databases">
        <title>Draft Genome sequencing of Naganishia species isolated from polar environments using Oxford Nanopore Technology.</title>
        <authorList>
            <person name="Leo P."/>
            <person name="Venkateswaran K."/>
        </authorList>
    </citation>
    <scope>NUCLEOTIDE SEQUENCE</scope>
    <source>
        <strain evidence="1">MNA-CCFEE 5261</strain>
    </source>
</reference>
<dbReference type="EMBL" id="JASBWR010000013">
    <property type="protein sequence ID" value="KAJ9110311.1"/>
    <property type="molecule type" value="Genomic_DNA"/>
</dbReference>
<organism evidence="1 2">
    <name type="scientific">Naganishia cerealis</name>
    <dbReference type="NCBI Taxonomy" id="610337"/>
    <lineage>
        <taxon>Eukaryota</taxon>
        <taxon>Fungi</taxon>
        <taxon>Dikarya</taxon>
        <taxon>Basidiomycota</taxon>
        <taxon>Agaricomycotina</taxon>
        <taxon>Tremellomycetes</taxon>
        <taxon>Filobasidiales</taxon>
        <taxon>Filobasidiaceae</taxon>
        <taxon>Naganishia</taxon>
    </lineage>
</organism>
<keyword evidence="2" id="KW-1185">Reference proteome</keyword>
<comment type="caution">
    <text evidence="1">The sequence shown here is derived from an EMBL/GenBank/DDBJ whole genome shotgun (WGS) entry which is preliminary data.</text>
</comment>
<evidence type="ECO:0000313" key="2">
    <source>
        <dbReference type="Proteomes" id="UP001241377"/>
    </source>
</evidence>
<gene>
    <name evidence="1" type="ORF">QFC19_001714</name>
</gene>